<reference evidence="14 15" key="1">
    <citation type="submission" date="2021-08" db="EMBL/GenBank/DDBJ databases">
        <title>Draft Genome Sequence of Phanerochaete sordida strain YK-624.</title>
        <authorList>
            <person name="Mori T."/>
            <person name="Dohra H."/>
            <person name="Suzuki T."/>
            <person name="Kawagishi H."/>
            <person name="Hirai H."/>
        </authorList>
    </citation>
    <scope>NUCLEOTIDE SEQUENCE [LARGE SCALE GENOMIC DNA]</scope>
    <source>
        <strain evidence="14 15">YK-624</strain>
    </source>
</reference>
<dbReference type="EMBL" id="BPQB01000005">
    <property type="protein sequence ID" value="GJE86932.1"/>
    <property type="molecule type" value="Genomic_DNA"/>
</dbReference>
<dbReference type="GO" id="GO:0004577">
    <property type="term" value="F:N-acetylglucosaminyldiphosphodolichol N-acetylglucosaminyltransferase activity"/>
    <property type="evidence" value="ECO:0007669"/>
    <property type="project" value="UniProtKB-EC"/>
</dbReference>
<gene>
    <name evidence="12" type="primary">ALG13</name>
    <name evidence="14" type="ORF">PsYK624_030150</name>
</gene>
<dbReference type="Proteomes" id="UP000703269">
    <property type="component" value="Unassembled WGS sequence"/>
</dbReference>
<evidence type="ECO:0000256" key="4">
    <source>
        <dbReference type="ARBA" id="ARBA00012614"/>
    </source>
</evidence>
<dbReference type="EC" id="2.4.1.141" evidence="4 12"/>
<evidence type="ECO:0000256" key="5">
    <source>
        <dbReference type="ARBA" id="ARBA00017468"/>
    </source>
</evidence>
<evidence type="ECO:0000313" key="14">
    <source>
        <dbReference type="EMBL" id="GJE86932.1"/>
    </source>
</evidence>
<dbReference type="OrthoDB" id="20273at2759"/>
<dbReference type="SUPFAM" id="SSF53756">
    <property type="entry name" value="UDP-Glycosyltransferase/glycogen phosphorylase"/>
    <property type="match status" value="1"/>
</dbReference>
<keyword evidence="7 12" id="KW-0808">Transferase</keyword>
<dbReference type="InterPro" id="IPR039042">
    <property type="entry name" value="Alg13-like"/>
</dbReference>
<keyword evidence="6 12" id="KW-0328">Glycosyltransferase</keyword>
<accession>A0A9P3G0V0</accession>
<evidence type="ECO:0000256" key="3">
    <source>
        <dbReference type="ARBA" id="ARBA00011198"/>
    </source>
</evidence>
<evidence type="ECO:0000256" key="11">
    <source>
        <dbReference type="ARBA" id="ARBA00048184"/>
    </source>
</evidence>
<evidence type="ECO:0000256" key="10">
    <source>
        <dbReference type="ARBA" id="ARBA00032061"/>
    </source>
</evidence>
<dbReference type="PANTHER" id="PTHR12867:SF6">
    <property type="entry name" value="N-ACETYLGLUCOSAMINYLDIPHOSPHODOLICHOL N-ACETYLGLUCOSAMINYLTRANSFERASE"/>
    <property type="match status" value="1"/>
</dbReference>
<dbReference type="PANTHER" id="PTHR12867">
    <property type="entry name" value="GLYCOSYL TRANSFERASE-RELATED"/>
    <property type="match status" value="1"/>
</dbReference>
<comment type="catalytic activity">
    <reaction evidence="11">
        <text>an N-acetyl-alpha-D-glucosaminyl-diphospho-di-trans,poly-cis-dolichol + UDP-N-acetyl-alpha-D-glucosamine = an N,N'-diacetylchitobiosyl-diphospho-di-trans,poly-cis-dolichol + UDP + H(+)</text>
        <dbReference type="Rhea" id="RHEA:23380"/>
        <dbReference type="Rhea" id="RHEA-COMP:19507"/>
        <dbReference type="Rhea" id="RHEA-COMP:19510"/>
        <dbReference type="ChEBI" id="CHEBI:15378"/>
        <dbReference type="ChEBI" id="CHEBI:57269"/>
        <dbReference type="ChEBI" id="CHEBI:57705"/>
        <dbReference type="ChEBI" id="CHEBI:58223"/>
        <dbReference type="ChEBI" id="CHEBI:58427"/>
        <dbReference type="EC" id="2.4.1.141"/>
    </reaction>
</comment>
<evidence type="ECO:0000256" key="8">
    <source>
        <dbReference type="ARBA" id="ARBA00022824"/>
    </source>
</evidence>
<feature type="domain" description="Glycosyl transferase family 28 C-terminal" evidence="13">
    <location>
        <begin position="4"/>
        <end position="159"/>
    </location>
</feature>
<dbReference type="GO" id="GO:0006488">
    <property type="term" value="P:dolichol-linked oligosaccharide biosynthetic process"/>
    <property type="evidence" value="ECO:0007669"/>
    <property type="project" value="InterPro"/>
</dbReference>
<evidence type="ECO:0000256" key="9">
    <source>
        <dbReference type="ARBA" id="ARBA00024804"/>
    </source>
</evidence>
<organism evidence="14 15">
    <name type="scientific">Phanerochaete sordida</name>
    <dbReference type="NCBI Taxonomy" id="48140"/>
    <lineage>
        <taxon>Eukaryota</taxon>
        <taxon>Fungi</taxon>
        <taxon>Dikarya</taxon>
        <taxon>Basidiomycota</taxon>
        <taxon>Agaricomycotina</taxon>
        <taxon>Agaricomycetes</taxon>
        <taxon>Polyporales</taxon>
        <taxon>Phanerochaetaceae</taxon>
        <taxon>Phanerochaete</taxon>
    </lineage>
</organism>
<keyword evidence="8 12" id="KW-0256">Endoplasmic reticulum</keyword>
<dbReference type="AlphaFoldDB" id="A0A9P3G0V0"/>
<keyword evidence="15" id="KW-1185">Reference proteome</keyword>
<comment type="subcellular location">
    <subcellularLocation>
        <location evidence="1 12">Endoplasmic reticulum</location>
    </subcellularLocation>
</comment>
<evidence type="ECO:0000256" key="2">
    <source>
        <dbReference type="ARBA" id="ARBA00006962"/>
    </source>
</evidence>
<evidence type="ECO:0000259" key="13">
    <source>
        <dbReference type="Pfam" id="PF04101"/>
    </source>
</evidence>
<name>A0A9P3G0V0_9APHY</name>
<comment type="function">
    <text evidence="9 12">Involved in protein N-glycosylation. Essential for the second step of the dolichol-linked oligosaccharide pathway.</text>
</comment>
<evidence type="ECO:0000256" key="6">
    <source>
        <dbReference type="ARBA" id="ARBA00022676"/>
    </source>
</evidence>
<dbReference type="GO" id="GO:0005783">
    <property type="term" value="C:endoplasmic reticulum"/>
    <property type="evidence" value="ECO:0007669"/>
    <property type="project" value="UniProtKB-SubCell"/>
</dbReference>
<proteinExistence type="inferred from homology"/>
<comment type="caution">
    <text evidence="14">The sequence shown here is derived from an EMBL/GenBank/DDBJ whole genome shotgun (WGS) entry which is preliminary data.</text>
</comment>
<dbReference type="Gene3D" id="3.40.50.2000">
    <property type="entry name" value="Glycogen Phosphorylase B"/>
    <property type="match status" value="1"/>
</dbReference>
<comment type="similarity">
    <text evidence="2 12">Belongs to the glycosyltransferase 28 family.</text>
</comment>
<dbReference type="InterPro" id="IPR007235">
    <property type="entry name" value="Glyco_trans_28_C"/>
</dbReference>
<evidence type="ECO:0000313" key="15">
    <source>
        <dbReference type="Proteomes" id="UP000703269"/>
    </source>
</evidence>
<evidence type="ECO:0000256" key="7">
    <source>
        <dbReference type="ARBA" id="ARBA00022679"/>
    </source>
</evidence>
<protein>
    <recommendedName>
        <fullName evidence="5 12">UDP-N-acetylglucosamine transferase subunit ALG13</fullName>
        <ecNumber evidence="4 12">2.4.1.141</ecNumber>
    </recommendedName>
    <alternativeName>
        <fullName evidence="10 12">Asparagine-linked glycosylation protein 13</fullName>
    </alternativeName>
</protein>
<dbReference type="Pfam" id="PF04101">
    <property type="entry name" value="Glyco_tran_28_C"/>
    <property type="match status" value="1"/>
</dbReference>
<sequence>MRAFVTVGSTRFDDLVQRALSDAVLDTLRTRGYSTVVVQCGNSDFDAGIYTQHGESWTRELEGGGAVEVWRFKASLDEEYKQADLVISHAGSGTILDVLRLQKPLIVVPNSTLLDDHQQELATALAGLGHVRAATVPNLPQTITALDPSTLVPFPKFDGSRFREILDEEMGFAVPT</sequence>
<evidence type="ECO:0000256" key="1">
    <source>
        <dbReference type="ARBA" id="ARBA00004240"/>
    </source>
</evidence>
<comment type="subunit">
    <text evidence="3 12">Heterodimer with ALG14 to form a functional enzyme.</text>
</comment>
<evidence type="ECO:0000256" key="12">
    <source>
        <dbReference type="RuleBase" id="RU362128"/>
    </source>
</evidence>